<dbReference type="InterPro" id="IPR009888">
    <property type="entry name" value="CdiI_Proteobact"/>
</dbReference>
<organism evidence="1 2">
    <name type="scientific">Flavobacterium geliluteum</name>
    <dbReference type="NCBI Taxonomy" id="2816120"/>
    <lineage>
        <taxon>Bacteria</taxon>
        <taxon>Pseudomonadati</taxon>
        <taxon>Bacteroidota</taxon>
        <taxon>Flavobacteriia</taxon>
        <taxon>Flavobacteriales</taxon>
        <taxon>Flavobacteriaceae</taxon>
        <taxon>Flavobacterium</taxon>
    </lineage>
</organism>
<dbReference type="AlphaFoldDB" id="A0A940XHC9"/>
<evidence type="ECO:0000313" key="1">
    <source>
        <dbReference type="EMBL" id="MBP4139799.1"/>
    </source>
</evidence>
<dbReference type="Proteomes" id="UP000675047">
    <property type="component" value="Unassembled WGS sequence"/>
</dbReference>
<dbReference type="Pfam" id="PF07262">
    <property type="entry name" value="CdiI"/>
    <property type="match status" value="1"/>
</dbReference>
<keyword evidence="2" id="KW-1185">Reference proteome</keyword>
<reference evidence="1 2" key="1">
    <citation type="submission" date="2021-03" db="EMBL/GenBank/DDBJ databases">
        <title>Flavobacterium Flabelliformis Sp. Nov. And Flavobacterium Geliluteum Sp. Nov., Two Novel Multidrug Resistant Psychrophilic Species Isolated From Antarctica.</title>
        <authorList>
            <person name="Kralova S."/>
            <person name="Busse H.J."/>
            <person name="Bezdicek M."/>
            <person name="Nykrynova M."/>
            <person name="Kroupova E."/>
            <person name="Krsek D."/>
            <person name="Sedlacek I."/>
        </authorList>
    </citation>
    <scope>NUCLEOTIDE SEQUENCE [LARGE SCALE GENOMIC DNA]</scope>
    <source>
        <strain evidence="1 2">P7388</strain>
    </source>
</reference>
<sequence>MIKSVSIKFFSKENKYIIYPQLKIKGFVSIASSPYFIEYNLSSSNLLEKILDTLKLSREIDERPKDWKEFRTEYLKGIGVKTMKALHNGSISLDVSIKDDTIIFMPWENKGSKEGFVGFKEDLTVKLPFNSLKEDLIKALELALSRCK</sequence>
<proteinExistence type="predicted"/>
<evidence type="ECO:0000313" key="2">
    <source>
        <dbReference type="Proteomes" id="UP000675047"/>
    </source>
</evidence>
<accession>A0A940XHC9</accession>
<dbReference type="Gene3D" id="3.40.1590.10">
    <property type="entry name" value="NMB0488-like"/>
    <property type="match status" value="1"/>
</dbReference>
<dbReference type="SUPFAM" id="SSF160207">
    <property type="entry name" value="NMB0488-like"/>
    <property type="match status" value="1"/>
</dbReference>
<comment type="caution">
    <text evidence="1">The sequence shown here is derived from an EMBL/GenBank/DDBJ whole genome shotgun (WGS) entry which is preliminary data.</text>
</comment>
<protein>
    <submittedName>
        <fullName evidence="1">CdiI family contact-dependent growth inhibition immunity protein</fullName>
    </submittedName>
</protein>
<dbReference type="InterPro" id="IPR037891">
    <property type="entry name" value="Cdil-like_sf"/>
</dbReference>
<gene>
    <name evidence="1" type="ORF">J3495_17125</name>
</gene>
<name>A0A940XHC9_9FLAO</name>
<dbReference type="RefSeq" id="WP_210667894.1">
    <property type="nucleotide sequence ID" value="NZ_JAGFBV010000035.1"/>
</dbReference>
<dbReference type="EMBL" id="JAGFBV010000035">
    <property type="protein sequence ID" value="MBP4139799.1"/>
    <property type="molecule type" value="Genomic_DNA"/>
</dbReference>